<evidence type="ECO:0000256" key="1">
    <source>
        <dbReference type="SAM" id="Coils"/>
    </source>
</evidence>
<feature type="region of interest" description="Disordered" evidence="2">
    <location>
        <begin position="983"/>
        <end position="1033"/>
    </location>
</feature>
<sequence>MSGQSSYKFRKKRANHSAPVIGDSLYLWGGFQPGLQVHDSPQKRKVTSTVETFSFSSARWSSHLTRGTPPLGIIAYCCTTFRSNIYYYAGACGHDNCYHNSLNVLNTLTMSWTQLHPNDESMMKKAYGGMLSLELDGTDYLFMVGGYGTYTIPAVKHPQFQYDQVKDRLVRGRVRTNEQLLYNLSNGEFTVPSIPLPESVTGRFDHSLTAVTMSPNCVWLVIVGGCDKATIEYVGGVEELMHTFITDTNRLTMIIELVYIEAGQWIVQSVLDGNDLTSKKYQEKYSSYSKTRTWWMDQLIEYPTEKEMNLQRYIQSLHQELQVAHQNKVSLQEALTEANKQGSKVDGSQLVIMNEKLEEVLQEKQIITEDNEKLRATVAYNEVYITEIEEEKKQVEEEKRKVEEQYLIDKQITKELKAKVAVNDVYITELEEENEKVEKKYHKERQLTKELKSKVADNEMYTAKLMKEKSESKETSTKEVQFDYMIPSMDNLECLSDVQVAEKKLFLIQGDKPQLMNWEKYGVRIGVQKGSLLSSETVEAAVVALVGGQFEFPPNTVLVSAVYAVSLSKPLLKRLKLEIQHCVDLTGRPDLAQYLKFAIAPVSTPSLPYLFKFAEGGEFSSNGGYGFIERKDFCLVCILGLLIVSMTGGGGGGGGQQQQGTGSQGAGVVPAQGGNAPVPQQQPVVNPQTQGEQSQEGQREQEGDALTVLAQQQQPGPGASEQTNGQQGEEVQEERKHQHGAQSHKRNKSQSQDGQQEERDLLGEGGYQKGGERESQEQPEPLELQQEKGGQEEDPVHVETTKGKENKEHFDENVTSPISEVVNKPTTESKDEAQSNGVKEAVTYAGLVYYEEDGIEYLVTFTAAKKLDALIHYIEQKHSEAKIGPDISFNFKFPYDYVELNFDAPQKKPFTGWTLTPHTDPCRLYQEAIDKFGDKEHSRPSCCLISVYGSPDAVPFLNYFIPLKGVARPVSLNIHRARRNFTVPVPPSTNSTTSSSSSNVVHEPTALSTGGTIAPSSSGSDETIPVPAKRRREGGFDIKAAKQKIKQTNSLRGDWLAISNSFYMNYSPANTTLNIVYPTCMVIPYFKGFNRILMHS</sequence>
<feature type="compositionally biased region" description="Basic residues" evidence="2">
    <location>
        <begin position="737"/>
        <end position="748"/>
    </location>
</feature>
<evidence type="ECO:0000313" key="3">
    <source>
        <dbReference type="EnsemblMetazoa" id="Aqu2.1.14321_001"/>
    </source>
</evidence>
<keyword evidence="1" id="KW-0175">Coiled coil</keyword>
<feature type="compositionally biased region" description="Basic and acidic residues" evidence="2">
    <location>
        <begin position="785"/>
        <end position="812"/>
    </location>
</feature>
<protein>
    <submittedName>
        <fullName evidence="3">Uncharacterized protein</fullName>
    </submittedName>
</protein>
<feature type="compositionally biased region" description="Low complexity" evidence="2">
    <location>
        <begin position="988"/>
        <end position="1001"/>
    </location>
</feature>
<dbReference type="InterPro" id="IPR015915">
    <property type="entry name" value="Kelch-typ_b-propeller"/>
</dbReference>
<dbReference type="EnsemblMetazoa" id="Aqu2.1.14321_001">
    <property type="protein sequence ID" value="Aqu2.1.14321_001"/>
    <property type="gene ID" value="Aqu2.1.14321"/>
</dbReference>
<dbReference type="InParanoid" id="A0A1X7THU4"/>
<feature type="compositionally biased region" description="Gly residues" evidence="2">
    <location>
        <begin position="650"/>
        <end position="665"/>
    </location>
</feature>
<feature type="compositionally biased region" description="Low complexity" evidence="2">
    <location>
        <begin position="666"/>
        <end position="696"/>
    </location>
</feature>
<dbReference type="AlphaFoldDB" id="A0A1X7THU4"/>
<organism evidence="3">
    <name type="scientific">Amphimedon queenslandica</name>
    <name type="common">Sponge</name>
    <dbReference type="NCBI Taxonomy" id="400682"/>
    <lineage>
        <taxon>Eukaryota</taxon>
        <taxon>Metazoa</taxon>
        <taxon>Porifera</taxon>
        <taxon>Demospongiae</taxon>
        <taxon>Heteroscleromorpha</taxon>
        <taxon>Haplosclerida</taxon>
        <taxon>Niphatidae</taxon>
        <taxon>Amphimedon</taxon>
    </lineage>
</organism>
<feature type="compositionally biased region" description="Polar residues" evidence="2">
    <location>
        <begin position="709"/>
        <end position="729"/>
    </location>
</feature>
<dbReference type="SUPFAM" id="SSF117281">
    <property type="entry name" value="Kelch motif"/>
    <property type="match status" value="1"/>
</dbReference>
<feature type="region of interest" description="Disordered" evidence="2">
    <location>
        <begin position="650"/>
        <end position="834"/>
    </location>
</feature>
<accession>A0A1X7THU4</accession>
<evidence type="ECO:0000256" key="2">
    <source>
        <dbReference type="SAM" id="MobiDB-lite"/>
    </source>
</evidence>
<name>A0A1X7THU4_AMPQE</name>
<feature type="compositionally biased region" description="Polar residues" evidence="2">
    <location>
        <begin position="1006"/>
        <end position="1021"/>
    </location>
</feature>
<dbReference type="Gene3D" id="2.120.10.80">
    <property type="entry name" value="Kelch-type beta propeller"/>
    <property type="match status" value="1"/>
</dbReference>
<dbReference type="OrthoDB" id="10251809at2759"/>
<reference evidence="3" key="1">
    <citation type="submission" date="2017-05" db="UniProtKB">
        <authorList>
            <consortium name="EnsemblMetazoa"/>
        </authorList>
    </citation>
    <scope>IDENTIFICATION</scope>
</reference>
<feature type="coiled-coil region" evidence="1">
    <location>
        <begin position="314"/>
        <end position="454"/>
    </location>
</feature>
<proteinExistence type="predicted"/>